<feature type="modified residue" description="4-aspartylphosphate" evidence="6">
    <location>
        <position position="708"/>
    </location>
</feature>
<evidence type="ECO:0000313" key="12">
    <source>
        <dbReference type="EMBL" id="AEV31459.1"/>
    </source>
</evidence>
<dbReference type="PANTHER" id="PTHR43047:SF72">
    <property type="entry name" value="OSMOSENSING HISTIDINE PROTEIN KINASE SLN1"/>
    <property type="match status" value="1"/>
</dbReference>
<dbReference type="InterPro" id="IPR005467">
    <property type="entry name" value="His_kinase_dom"/>
</dbReference>
<dbReference type="GO" id="GO:0009927">
    <property type="term" value="F:histidine phosphotransfer kinase activity"/>
    <property type="evidence" value="ECO:0007669"/>
    <property type="project" value="TreeGrafter"/>
</dbReference>
<dbReference type="Pfam" id="PF00512">
    <property type="entry name" value="HisKA"/>
    <property type="match status" value="1"/>
</dbReference>
<dbReference type="InterPro" id="IPR011006">
    <property type="entry name" value="CheY-like_superfamily"/>
</dbReference>
<sequence length="790" mass="88922">MRNWVLLPLLLLTSYLAKASQAEPNILDLSSQAQIADVEDNDYSFSHFLKIQDELPFRALTGSNEDLGFTNHHYWLKFPISNPTDRYKDYYFETARPLTDIVDLYLVGKNGKIEKRVSGDQIPFDERDFADHKSIFHLELPPNAELQAYLHLSSDGEVISIPLKLYDTESFIQNASTEQVFYGLFYGMLIFASIFYLFFFISLKERTFMYYGLYVLFIGLLQFSLDGFLFQYLLPSGGWVNSRAVISLALIANFFLIKYAEHFLELKSNLKVVSKIFNVIIALQALTLVGLSISPLALQLSYPMANALGLISILLILGSVFALSGKNVKVDPFFSLGITFFVAGFVVFILNNFGILPTNFITTNSTKFGTGLEVIFLSISMINRIRNLRREKEEIQNTALQHLQDMNDLKSYFMSNMSHELRTPLNAIMGVSDFMIRESTDKKVIENFEVVKYASVGLLSCVNDILDFNKIEKGELKLSREDFAPVDVANDIIKSIVSQAKNKGLNFEYNIDEKAPNIAIGDSERLTQILNNVLNNAIKFTSKGSVRFDMDYIPLDKENGQLKFTITDTGVGIDKVKQKAVFRSFTQVESDDKRNYGGLGLGLSLVKELVDLHQGTIAIESEPNQGTQCTIFLPYQVKAAPKSSISLPDSPYDLKNARVLVVEDNPINQMIIKKLLSCWSNTIVEVVNDGKQALEILKSSNFDIILMDLQMPVMDGYEATTNIRNGVVGNDLKTIPIIAVTADTMESTKSRVMDIGMNDYLSKPINQDALYRKITQQLEQSKLSAKLKIA</sequence>
<organism evidence="12 13">
    <name type="scientific">Owenweeksia hongkongensis (strain DSM 17368 / CIP 108786 / JCM 12287 / NRRL B-23963 / UST20020801)</name>
    <dbReference type="NCBI Taxonomy" id="926562"/>
    <lineage>
        <taxon>Bacteria</taxon>
        <taxon>Pseudomonadati</taxon>
        <taxon>Bacteroidota</taxon>
        <taxon>Flavobacteriia</taxon>
        <taxon>Flavobacteriales</taxon>
        <taxon>Owenweeksiaceae</taxon>
        <taxon>Owenweeksia</taxon>
    </lineage>
</organism>
<dbReference type="PROSITE" id="PS50110">
    <property type="entry name" value="RESPONSE_REGULATORY"/>
    <property type="match status" value="1"/>
</dbReference>
<evidence type="ECO:0000259" key="11">
    <source>
        <dbReference type="PROSITE" id="PS50110"/>
    </source>
</evidence>
<feature type="transmembrane region" description="Helical" evidence="8">
    <location>
        <begin position="304"/>
        <end position="324"/>
    </location>
</feature>
<evidence type="ECO:0000256" key="1">
    <source>
        <dbReference type="ARBA" id="ARBA00000085"/>
    </source>
</evidence>
<proteinExistence type="predicted"/>
<comment type="catalytic activity">
    <reaction evidence="1">
        <text>ATP + protein L-histidine = ADP + protein N-phospho-L-histidine.</text>
        <dbReference type="EC" id="2.7.13.3"/>
    </reaction>
</comment>
<evidence type="ECO:0000256" key="6">
    <source>
        <dbReference type="PROSITE-ProRule" id="PRU00169"/>
    </source>
</evidence>
<dbReference type="InterPro" id="IPR036097">
    <property type="entry name" value="HisK_dim/P_sf"/>
</dbReference>
<dbReference type="eggNOG" id="COG2205">
    <property type="taxonomic scope" value="Bacteria"/>
</dbReference>
<dbReference type="SMART" id="SM00448">
    <property type="entry name" value="REC"/>
    <property type="match status" value="1"/>
</dbReference>
<keyword evidence="3 6" id="KW-0597">Phosphoprotein</keyword>
<feature type="domain" description="Response regulatory" evidence="11">
    <location>
        <begin position="658"/>
        <end position="778"/>
    </location>
</feature>
<dbReference type="Gene3D" id="1.10.287.130">
    <property type="match status" value="1"/>
</dbReference>
<dbReference type="EC" id="2.7.13.3" evidence="2"/>
<dbReference type="InterPro" id="IPR011623">
    <property type="entry name" value="7TMR_DISM_rcpt_extracell_dom1"/>
</dbReference>
<feature type="transmembrane region" description="Helical" evidence="8">
    <location>
        <begin position="208"/>
        <end position="225"/>
    </location>
</feature>
<dbReference type="Gene3D" id="3.30.565.10">
    <property type="entry name" value="Histidine kinase-like ATPase, C-terminal domain"/>
    <property type="match status" value="1"/>
</dbReference>
<dbReference type="STRING" id="926562.Oweho_0441"/>
<evidence type="ECO:0000256" key="3">
    <source>
        <dbReference type="ARBA" id="ARBA00022553"/>
    </source>
</evidence>
<feature type="domain" description="Histidine kinase" evidence="10">
    <location>
        <begin position="416"/>
        <end position="637"/>
    </location>
</feature>
<dbReference type="SUPFAM" id="SSF55874">
    <property type="entry name" value="ATPase domain of HSP90 chaperone/DNA topoisomerase II/histidine kinase"/>
    <property type="match status" value="1"/>
</dbReference>
<keyword evidence="8" id="KW-0472">Membrane</keyword>
<dbReference type="GO" id="GO:0000155">
    <property type="term" value="F:phosphorelay sensor kinase activity"/>
    <property type="evidence" value="ECO:0007669"/>
    <property type="project" value="InterPro"/>
</dbReference>
<evidence type="ECO:0000256" key="4">
    <source>
        <dbReference type="ARBA" id="ARBA00022679"/>
    </source>
</evidence>
<dbReference type="SMART" id="SM00388">
    <property type="entry name" value="HisKA"/>
    <property type="match status" value="1"/>
</dbReference>
<dbReference type="PROSITE" id="PS50109">
    <property type="entry name" value="HIS_KIN"/>
    <property type="match status" value="1"/>
</dbReference>
<evidence type="ECO:0000256" key="5">
    <source>
        <dbReference type="ARBA" id="ARBA00022777"/>
    </source>
</evidence>
<dbReference type="Pfam" id="PF00072">
    <property type="entry name" value="Response_reg"/>
    <property type="match status" value="1"/>
</dbReference>
<feature type="coiled-coil region" evidence="7">
    <location>
        <begin position="378"/>
        <end position="405"/>
    </location>
</feature>
<dbReference type="AlphaFoldDB" id="G8QZ76"/>
<feature type="chain" id="PRO_5003515211" description="histidine kinase" evidence="9">
    <location>
        <begin position="20"/>
        <end position="790"/>
    </location>
</feature>
<dbReference type="CDD" id="cd17546">
    <property type="entry name" value="REC_hyHK_CKI1_RcsC-like"/>
    <property type="match status" value="1"/>
</dbReference>
<dbReference type="KEGG" id="oho:Oweho_0441"/>
<name>G8QZ76_OWEHD</name>
<keyword evidence="7" id="KW-0175">Coiled coil</keyword>
<evidence type="ECO:0000256" key="2">
    <source>
        <dbReference type="ARBA" id="ARBA00012438"/>
    </source>
</evidence>
<dbReference type="Pfam" id="PF07695">
    <property type="entry name" value="7TMR-DISM_7TM"/>
    <property type="match status" value="1"/>
</dbReference>
<keyword evidence="8" id="KW-1133">Transmembrane helix</keyword>
<evidence type="ECO:0000313" key="13">
    <source>
        <dbReference type="Proteomes" id="UP000005631"/>
    </source>
</evidence>
<dbReference type="InterPro" id="IPR003661">
    <property type="entry name" value="HisK_dim/P_dom"/>
</dbReference>
<dbReference type="EMBL" id="CP003156">
    <property type="protein sequence ID" value="AEV31459.1"/>
    <property type="molecule type" value="Genomic_DNA"/>
</dbReference>
<keyword evidence="8" id="KW-0812">Transmembrane</keyword>
<gene>
    <name evidence="12" type="ordered locus">Oweho_0441</name>
</gene>
<feature type="transmembrane region" description="Helical" evidence="8">
    <location>
        <begin position="336"/>
        <end position="356"/>
    </location>
</feature>
<dbReference type="InterPro" id="IPR036890">
    <property type="entry name" value="HATPase_C_sf"/>
</dbReference>
<dbReference type="InterPro" id="IPR011622">
    <property type="entry name" value="7TMR_DISM_rcpt_extracell_dom2"/>
</dbReference>
<evidence type="ECO:0000256" key="9">
    <source>
        <dbReference type="SAM" id="SignalP"/>
    </source>
</evidence>
<dbReference type="FunFam" id="3.30.565.10:FF:000010">
    <property type="entry name" value="Sensor histidine kinase RcsC"/>
    <property type="match status" value="1"/>
</dbReference>
<keyword evidence="9" id="KW-0732">Signal</keyword>
<dbReference type="GO" id="GO:0005886">
    <property type="term" value="C:plasma membrane"/>
    <property type="evidence" value="ECO:0007669"/>
    <property type="project" value="TreeGrafter"/>
</dbReference>
<reference evidence="12 13" key="1">
    <citation type="journal article" date="2012" name="Stand. Genomic Sci.">
        <title>Genome sequence of the orange-pigmented seawater bacterium Owenweeksia hongkongensis type strain (UST20020801(T)).</title>
        <authorList>
            <person name="Riedel T."/>
            <person name="Held B."/>
            <person name="Nolan M."/>
            <person name="Lucas S."/>
            <person name="Lapidus A."/>
            <person name="Tice H."/>
            <person name="Del Rio T.G."/>
            <person name="Cheng J.F."/>
            <person name="Han C."/>
            <person name="Tapia R."/>
            <person name="Goodwin L.A."/>
            <person name="Pitluck S."/>
            <person name="Liolios K."/>
            <person name="Mavromatis K."/>
            <person name="Pagani I."/>
            <person name="Ivanova N."/>
            <person name="Mikhailova N."/>
            <person name="Pati A."/>
            <person name="Chen A."/>
            <person name="Palaniappan K."/>
            <person name="Rohde M."/>
            <person name="Tindall B.J."/>
            <person name="Detter J.C."/>
            <person name="Goker M."/>
            <person name="Woyke T."/>
            <person name="Bristow J."/>
            <person name="Eisen J.A."/>
            <person name="Markowitz V."/>
            <person name="Hugenholtz P."/>
            <person name="Klenk H.P."/>
            <person name="Kyrpides N.C."/>
        </authorList>
    </citation>
    <scope>NUCLEOTIDE SEQUENCE</scope>
    <source>
        <strain evidence="13">DSM 17368 / JCM 12287 / NRRL B-23963</strain>
    </source>
</reference>
<dbReference type="SMART" id="SM00387">
    <property type="entry name" value="HATPase_c"/>
    <property type="match status" value="1"/>
</dbReference>
<evidence type="ECO:0000259" key="10">
    <source>
        <dbReference type="PROSITE" id="PS50109"/>
    </source>
</evidence>
<feature type="transmembrane region" description="Helical" evidence="8">
    <location>
        <begin position="245"/>
        <end position="264"/>
    </location>
</feature>
<dbReference type="Gene3D" id="3.40.50.2300">
    <property type="match status" value="1"/>
</dbReference>
<dbReference type="PANTHER" id="PTHR43047">
    <property type="entry name" value="TWO-COMPONENT HISTIDINE PROTEIN KINASE"/>
    <property type="match status" value="1"/>
</dbReference>
<dbReference type="SUPFAM" id="SSF52172">
    <property type="entry name" value="CheY-like"/>
    <property type="match status" value="1"/>
</dbReference>
<dbReference type="InterPro" id="IPR004358">
    <property type="entry name" value="Sig_transdc_His_kin-like_C"/>
</dbReference>
<feature type="transmembrane region" description="Helical" evidence="8">
    <location>
        <begin position="276"/>
        <end position="298"/>
    </location>
</feature>
<dbReference type="Pfam" id="PF07696">
    <property type="entry name" value="7TMR-DISMED2"/>
    <property type="match status" value="1"/>
</dbReference>
<dbReference type="CDD" id="cd00082">
    <property type="entry name" value="HisKA"/>
    <property type="match status" value="1"/>
</dbReference>
<evidence type="ECO:0000256" key="8">
    <source>
        <dbReference type="SAM" id="Phobius"/>
    </source>
</evidence>
<dbReference type="HOGENOM" id="CLU_000445_105_3_10"/>
<accession>G8QZ76</accession>
<dbReference type="Pfam" id="PF02518">
    <property type="entry name" value="HATPase_c"/>
    <property type="match status" value="1"/>
</dbReference>
<keyword evidence="5 12" id="KW-0418">Kinase</keyword>
<dbReference type="eggNOG" id="COG0784">
    <property type="taxonomic scope" value="Bacteria"/>
</dbReference>
<dbReference type="Gene3D" id="2.60.40.2380">
    <property type="match status" value="1"/>
</dbReference>
<evidence type="ECO:0000256" key="7">
    <source>
        <dbReference type="SAM" id="Coils"/>
    </source>
</evidence>
<dbReference type="SUPFAM" id="SSF47384">
    <property type="entry name" value="Homodimeric domain of signal transducing histidine kinase"/>
    <property type="match status" value="1"/>
</dbReference>
<dbReference type="InterPro" id="IPR003594">
    <property type="entry name" value="HATPase_dom"/>
</dbReference>
<feature type="signal peptide" evidence="9">
    <location>
        <begin position="1"/>
        <end position="19"/>
    </location>
</feature>
<keyword evidence="4" id="KW-0808">Transferase</keyword>
<dbReference type="PRINTS" id="PR00344">
    <property type="entry name" value="BCTRLSENSOR"/>
</dbReference>
<protein>
    <recommendedName>
        <fullName evidence="2">histidine kinase</fullName>
        <ecNumber evidence="2">2.7.13.3</ecNumber>
    </recommendedName>
</protein>
<dbReference type="InterPro" id="IPR001789">
    <property type="entry name" value="Sig_transdc_resp-reg_receiver"/>
</dbReference>
<dbReference type="Proteomes" id="UP000005631">
    <property type="component" value="Chromosome"/>
</dbReference>
<keyword evidence="13" id="KW-1185">Reference proteome</keyword>
<feature type="transmembrane region" description="Helical" evidence="8">
    <location>
        <begin position="180"/>
        <end position="201"/>
    </location>
</feature>